<dbReference type="PRINTS" id="PR00081">
    <property type="entry name" value="GDHRDH"/>
</dbReference>
<dbReference type="RefSeq" id="WP_149285061.1">
    <property type="nucleotide sequence ID" value="NZ_CP038437.2"/>
</dbReference>
<dbReference type="FunFam" id="3.40.50.720:FF:000084">
    <property type="entry name" value="Short-chain dehydrogenase reductase"/>
    <property type="match status" value="1"/>
</dbReference>
<comment type="similarity">
    <text evidence="1">Belongs to the short-chain dehydrogenases/reductases (SDR) family.</text>
</comment>
<dbReference type="AlphaFoldDB" id="A0A5C1NGR1"/>
<dbReference type="PROSITE" id="PS00061">
    <property type="entry name" value="ADH_SHORT"/>
    <property type="match status" value="1"/>
</dbReference>
<dbReference type="PANTHER" id="PTHR43477">
    <property type="entry name" value="DIHYDROANTICAPSIN 7-DEHYDROGENASE"/>
    <property type="match status" value="1"/>
</dbReference>
<dbReference type="PRINTS" id="PR00080">
    <property type="entry name" value="SDRFAMILY"/>
</dbReference>
<evidence type="ECO:0000313" key="4">
    <source>
        <dbReference type="EMBL" id="QEM82051.1"/>
    </source>
</evidence>
<accession>A0A5C1NGR1</accession>
<gene>
    <name evidence="4" type="ORF">E4T21_11185</name>
</gene>
<reference evidence="4" key="1">
    <citation type="submission" date="2021-02" db="EMBL/GenBank/DDBJ databases">
        <title>Strain Y2R2, a novel species of the genus Halomonas.</title>
        <authorList>
            <person name="Huang H."/>
        </authorList>
    </citation>
    <scope>NUCLEOTIDE SEQUENCE</scope>
    <source>
        <strain evidence="4">Y2R2</strain>
    </source>
</reference>
<dbReference type="PANTHER" id="PTHR43477:SF4">
    <property type="entry name" value="DEHYDROGENASE_REDUCTASE SDR FAMILY MEMBER 6"/>
    <property type="match status" value="1"/>
</dbReference>
<dbReference type="OrthoDB" id="9806974at2"/>
<dbReference type="InterPro" id="IPR002347">
    <property type="entry name" value="SDR_fam"/>
</dbReference>
<dbReference type="Gene3D" id="3.40.50.720">
    <property type="entry name" value="NAD(P)-binding Rossmann-like Domain"/>
    <property type="match status" value="1"/>
</dbReference>
<evidence type="ECO:0000256" key="2">
    <source>
        <dbReference type="ARBA" id="ARBA00023002"/>
    </source>
</evidence>
<evidence type="ECO:0000256" key="3">
    <source>
        <dbReference type="ARBA" id="ARBA00023027"/>
    </source>
</evidence>
<dbReference type="InterPro" id="IPR051122">
    <property type="entry name" value="SDR_DHRS6-like"/>
</dbReference>
<protein>
    <submittedName>
        <fullName evidence="4">SDR family oxidoreductase</fullName>
    </submittedName>
</protein>
<dbReference type="SUPFAM" id="SSF51735">
    <property type="entry name" value="NAD(P)-binding Rossmann-fold domains"/>
    <property type="match status" value="1"/>
</dbReference>
<dbReference type="GO" id="GO:0016491">
    <property type="term" value="F:oxidoreductase activity"/>
    <property type="evidence" value="ECO:0007669"/>
    <property type="project" value="UniProtKB-KW"/>
</dbReference>
<keyword evidence="5" id="KW-1185">Reference proteome</keyword>
<dbReference type="Proteomes" id="UP000324285">
    <property type="component" value="Chromosome"/>
</dbReference>
<evidence type="ECO:0000313" key="5">
    <source>
        <dbReference type="Proteomes" id="UP000324285"/>
    </source>
</evidence>
<dbReference type="InterPro" id="IPR020904">
    <property type="entry name" value="Sc_DH/Rdtase_CS"/>
</dbReference>
<evidence type="ECO:0000256" key="1">
    <source>
        <dbReference type="ARBA" id="ARBA00006484"/>
    </source>
</evidence>
<keyword evidence="3" id="KW-0520">NAD</keyword>
<dbReference type="Pfam" id="PF13561">
    <property type="entry name" value="adh_short_C2"/>
    <property type="match status" value="1"/>
</dbReference>
<dbReference type="KEGG" id="hbh:E4T21_11185"/>
<proteinExistence type="inferred from homology"/>
<organism evidence="4 5">
    <name type="scientific">Halomonas binhaiensis</name>
    <dbReference type="NCBI Taxonomy" id="2562282"/>
    <lineage>
        <taxon>Bacteria</taxon>
        <taxon>Pseudomonadati</taxon>
        <taxon>Pseudomonadota</taxon>
        <taxon>Gammaproteobacteria</taxon>
        <taxon>Oceanospirillales</taxon>
        <taxon>Halomonadaceae</taxon>
        <taxon>Halomonas</taxon>
    </lineage>
</organism>
<keyword evidence="2" id="KW-0560">Oxidoreductase</keyword>
<sequence length="249" mass="26274">MRLPYKRALITAAGQGIGRATALRFAAEGAKVIATDVAEDKLASLDGITNIECHALDVTDRQAIMALEQRLPAIDVLFNCAGYVHSGTLLECDQEAFERSMAINVTAMFHTISTFLPGMLEAGRGSIINMASVASSLKGVPNRFAYGTSKAAVIGLTRSVAADYVTRGIRCNAICPGTVESPSLAERIQAQARESGSSAEAVRAAFLARQPMERLGTPEEIAALATYLASDESAYTTGTTQVIDGGWLA</sequence>
<name>A0A5C1NGR1_9GAMM</name>
<dbReference type="EMBL" id="CP038437">
    <property type="protein sequence ID" value="QEM82051.1"/>
    <property type="molecule type" value="Genomic_DNA"/>
</dbReference>
<dbReference type="InterPro" id="IPR036291">
    <property type="entry name" value="NAD(P)-bd_dom_sf"/>
</dbReference>